<dbReference type="InterPro" id="IPR029064">
    <property type="entry name" value="Ribosomal_eL30-like_sf"/>
</dbReference>
<dbReference type="Pfam" id="PF01248">
    <property type="entry name" value="Ribosomal_L7Ae"/>
    <property type="match status" value="1"/>
</dbReference>
<sequence length="172" mass="18355">MAGGTRKRRRVEREDENGSQDTADLAVVRGDLNRVFSFIVKSKICQEENGACGTPGAILRKFGVIVGVNAVTRTLQTGKARLLLVTSDANPRTLTDHLISVATKNSIPTLSFSGTTCEGCGSLELGAALGLRSALAICFTVVAKEDGVQHKGIQLIENLIERLSVSKFALKQ</sequence>
<accession>A0AAE0GNL8</accession>
<reference evidence="3 4" key="1">
    <citation type="journal article" date="2015" name="Genome Biol. Evol.">
        <title>Comparative Genomics of a Bacterivorous Green Alga Reveals Evolutionary Causalities and Consequences of Phago-Mixotrophic Mode of Nutrition.</title>
        <authorList>
            <person name="Burns J.A."/>
            <person name="Paasch A."/>
            <person name="Narechania A."/>
            <person name="Kim E."/>
        </authorList>
    </citation>
    <scope>NUCLEOTIDE SEQUENCE [LARGE SCALE GENOMIC DNA]</scope>
    <source>
        <strain evidence="3 4">PLY_AMNH</strain>
    </source>
</reference>
<protein>
    <recommendedName>
        <fullName evidence="2">Ribosomal protein eL8/eL30/eS12/Gadd45 domain-containing protein</fullName>
    </recommendedName>
</protein>
<feature type="region of interest" description="Disordered" evidence="1">
    <location>
        <begin position="1"/>
        <end position="22"/>
    </location>
</feature>
<organism evidence="3 4">
    <name type="scientific">Cymbomonas tetramitiformis</name>
    <dbReference type="NCBI Taxonomy" id="36881"/>
    <lineage>
        <taxon>Eukaryota</taxon>
        <taxon>Viridiplantae</taxon>
        <taxon>Chlorophyta</taxon>
        <taxon>Pyramimonadophyceae</taxon>
        <taxon>Pyramimonadales</taxon>
        <taxon>Pyramimonadaceae</taxon>
        <taxon>Cymbomonas</taxon>
    </lineage>
</organism>
<gene>
    <name evidence="3" type="ORF">CYMTET_10708</name>
</gene>
<name>A0AAE0GNL8_9CHLO</name>
<dbReference type="SUPFAM" id="SSF55315">
    <property type="entry name" value="L30e-like"/>
    <property type="match status" value="1"/>
</dbReference>
<dbReference type="Gene3D" id="3.30.1330.30">
    <property type="match status" value="1"/>
</dbReference>
<feature type="domain" description="Ribosomal protein eL8/eL30/eS12/Gadd45" evidence="2">
    <location>
        <begin position="61"/>
        <end position="144"/>
    </location>
</feature>
<evidence type="ECO:0000313" key="3">
    <source>
        <dbReference type="EMBL" id="KAK3281500.1"/>
    </source>
</evidence>
<evidence type="ECO:0000313" key="4">
    <source>
        <dbReference type="Proteomes" id="UP001190700"/>
    </source>
</evidence>
<feature type="compositionally biased region" description="Basic residues" evidence="1">
    <location>
        <begin position="1"/>
        <end position="10"/>
    </location>
</feature>
<keyword evidence="4" id="KW-1185">Reference proteome</keyword>
<dbReference type="EMBL" id="LGRX02003818">
    <property type="protein sequence ID" value="KAK3281500.1"/>
    <property type="molecule type" value="Genomic_DNA"/>
</dbReference>
<evidence type="ECO:0000256" key="1">
    <source>
        <dbReference type="SAM" id="MobiDB-lite"/>
    </source>
</evidence>
<dbReference type="AlphaFoldDB" id="A0AAE0GNL8"/>
<proteinExistence type="predicted"/>
<dbReference type="Proteomes" id="UP001190700">
    <property type="component" value="Unassembled WGS sequence"/>
</dbReference>
<comment type="caution">
    <text evidence="3">The sequence shown here is derived from an EMBL/GenBank/DDBJ whole genome shotgun (WGS) entry which is preliminary data.</text>
</comment>
<dbReference type="InterPro" id="IPR004038">
    <property type="entry name" value="Ribosomal_eL8/eL30/eS12/Gad45"/>
</dbReference>
<evidence type="ECO:0000259" key="2">
    <source>
        <dbReference type="Pfam" id="PF01248"/>
    </source>
</evidence>